<protein>
    <submittedName>
        <fullName evidence="2">Uncharacterized protein</fullName>
    </submittedName>
</protein>
<feature type="compositionally biased region" description="Low complexity" evidence="1">
    <location>
        <begin position="16"/>
        <end position="31"/>
    </location>
</feature>
<evidence type="ECO:0000313" key="3">
    <source>
        <dbReference type="Proteomes" id="UP001165082"/>
    </source>
</evidence>
<sequence length="131" mass="13795">EREEGSIGNPLDGPFSASGTSAAAAAAAAASENGKQADPSDDQSYTSSDFTAEPQVTEEQAGNMFMSTRNMERDAFFKARIAHGIDDDKVVDLSVKVNCKLEVEKALKEGGASGVLGCMKMFPDEEGVAKR</sequence>
<evidence type="ECO:0000313" key="2">
    <source>
        <dbReference type="EMBL" id="GMI23944.1"/>
    </source>
</evidence>
<name>A0A9W7FZ19_9STRA</name>
<proteinExistence type="predicted"/>
<keyword evidence="3" id="KW-1185">Reference proteome</keyword>
<feature type="region of interest" description="Disordered" evidence="1">
    <location>
        <begin position="1"/>
        <end position="65"/>
    </location>
</feature>
<dbReference type="AlphaFoldDB" id="A0A9W7FZ19"/>
<feature type="non-terminal residue" evidence="2">
    <location>
        <position position="1"/>
    </location>
</feature>
<reference evidence="2" key="1">
    <citation type="submission" date="2022-07" db="EMBL/GenBank/DDBJ databases">
        <title>Genome analysis of Parmales, a sister group of diatoms, reveals the evolutionary specialization of diatoms from phago-mixotrophs to photoautotrophs.</title>
        <authorList>
            <person name="Ban H."/>
            <person name="Sato S."/>
            <person name="Yoshikawa S."/>
            <person name="Kazumasa Y."/>
            <person name="Nakamura Y."/>
            <person name="Ichinomiya M."/>
            <person name="Saitoh K."/>
            <person name="Sato N."/>
            <person name="Blanc-Mathieu R."/>
            <person name="Endo H."/>
            <person name="Kuwata A."/>
            <person name="Ogata H."/>
        </authorList>
    </citation>
    <scope>NUCLEOTIDE SEQUENCE</scope>
</reference>
<organism evidence="2 3">
    <name type="scientific">Triparma retinervis</name>
    <dbReference type="NCBI Taxonomy" id="2557542"/>
    <lineage>
        <taxon>Eukaryota</taxon>
        <taxon>Sar</taxon>
        <taxon>Stramenopiles</taxon>
        <taxon>Ochrophyta</taxon>
        <taxon>Bolidophyceae</taxon>
        <taxon>Parmales</taxon>
        <taxon>Triparmaceae</taxon>
        <taxon>Triparma</taxon>
    </lineage>
</organism>
<dbReference type="EMBL" id="BRXZ01008278">
    <property type="protein sequence ID" value="GMI23944.1"/>
    <property type="molecule type" value="Genomic_DNA"/>
</dbReference>
<dbReference type="Proteomes" id="UP001165082">
    <property type="component" value="Unassembled WGS sequence"/>
</dbReference>
<evidence type="ECO:0000256" key="1">
    <source>
        <dbReference type="SAM" id="MobiDB-lite"/>
    </source>
</evidence>
<gene>
    <name evidence="2" type="ORF">TrRE_jg1687</name>
</gene>
<comment type="caution">
    <text evidence="2">The sequence shown here is derived from an EMBL/GenBank/DDBJ whole genome shotgun (WGS) entry which is preliminary data.</text>
</comment>
<accession>A0A9W7FZ19</accession>